<evidence type="ECO:0000313" key="1">
    <source>
        <dbReference type="EMBL" id="QAY19127.1"/>
    </source>
</evidence>
<dbReference type="InterPro" id="IPR041025">
    <property type="entry name" value="HNH_repeat"/>
</dbReference>
<dbReference type="EMBL" id="CP034940">
    <property type="protein sequence ID" value="QAY19127.1"/>
    <property type="molecule type" value="Genomic_DNA"/>
</dbReference>
<protein>
    <submittedName>
        <fullName evidence="1">Uncharacterized protein</fullName>
    </submittedName>
</protein>
<reference evidence="2" key="1">
    <citation type="submission" date="2019-01" db="EMBL/GenBank/DDBJ databases">
        <title>Complete genome of Halorubrum ezzemoulense strain FB21.</title>
        <authorList>
            <person name="Feng Y."/>
            <person name="Louyakis A.S."/>
            <person name="Papke R.T."/>
            <person name="Gogarten J.P."/>
        </authorList>
    </citation>
    <scope>NUCLEOTIDE SEQUENCE [LARGE SCALE GENOMIC DNA]</scope>
    <source>
        <strain evidence="2">Fb21</strain>
    </source>
</reference>
<accession>A0A481RD42</accession>
<dbReference type="RefSeq" id="WP_129452368.1">
    <property type="nucleotide sequence ID" value="NZ_CP034940.1"/>
</dbReference>
<dbReference type="KEGG" id="hezz:EO776_03570"/>
<dbReference type="Pfam" id="PF18780">
    <property type="entry name" value="HNH_repeat"/>
    <property type="match status" value="1"/>
</dbReference>
<dbReference type="GeneID" id="301358830"/>
<evidence type="ECO:0000313" key="2">
    <source>
        <dbReference type="Proteomes" id="UP000293073"/>
    </source>
</evidence>
<organism evidence="1 2">
    <name type="scientific">Halorubrum ezzemoulense</name>
    <name type="common">Halorubrum chaoviator</name>
    <dbReference type="NCBI Taxonomy" id="337243"/>
    <lineage>
        <taxon>Archaea</taxon>
        <taxon>Methanobacteriati</taxon>
        <taxon>Methanobacteriota</taxon>
        <taxon>Stenosarchaea group</taxon>
        <taxon>Halobacteria</taxon>
        <taxon>Halobacteriales</taxon>
        <taxon>Haloferacaceae</taxon>
        <taxon>Halorubrum</taxon>
    </lineage>
</organism>
<dbReference type="AlphaFoldDB" id="A0A481RD42"/>
<name>A0A481RD42_HALEZ</name>
<sequence length="72" mass="8483">MTTEDASKDQLLNEIRRLHDELEKVPSYQEMNDHGEVYTHTLVCLVRGMIQLSRWIRLTSKPNSQVKRRTVS</sequence>
<gene>
    <name evidence="1" type="ORF">EO776_03570</name>
</gene>
<proteinExistence type="predicted"/>
<dbReference type="Proteomes" id="UP000293073">
    <property type="component" value="Chromosome"/>
</dbReference>